<accession>A0ABZ2YTZ5</accession>
<gene>
    <name evidence="1" type="ORF">WJU16_09600</name>
</gene>
<protein>
    <submittedName>
        <fullName evidence="1">Uncharacterized protein</fullName>
    </submittedName>
</protein>
<dbReference type="EMBL" id="CP149822">
    <property type="protein sequence ID" value="WZN43284.1"/>
    <property type="molecule type" value="Genomic_DNA"/>
</dbReference>
<evidence type="ECO:0000313" key="2">
    <source>
        <dbReference type="Proteomes" id="UP001485459"/>
    </source>
</evidence>
<name>A0ABZ2YTZ5_9BACT</name>
<sequence length="118" mass="13711">MNYEEMVKTKAGEMVENLIAEVLGKKVFDIRHDYNDSEQWAVITTHTDEDNEISLRVYGSDKYFLYFGHYDEDDDFHELLHPITDDIKSAIPKPLQNALEKVLSDEQGMRLPGNFISK</sequence>
<evidence type="ECO:0000313" key="1">
    <source>
        <dbReference type="EMBL" id="WZN43284.1"/>
    </source>
</evidence>
<dbReference type="RefSeq" id="WP_341838100.1">
    <property type="nucleotide sequence ID" value="NZ_CP149822.1"/>
</dbReference>
<organism evidence="1 2">
    <name type="scientific">Chitinophaga pollutisoli</name>
    <dbReference type="NCBI Taxonomy" id="3133966"/>
    <lineage>
        <taxon>Bacteria</taxon>
        <taxon>Pseudomonadati</taxon>
        <taxon>Bacteroidota</taxon>
        <taxon>Chitinophagia</taxon>
        <taxon>Chitinophagales</taxon>
        <taxon>Chitinophagaceae</taxon>
        <taxon>Chitinophaga</taxon>
    </lineage>
</organism>
<reference evidence="2" key="1">
    <citation type="submission" date="2024-03" db="EMBL/GenBank/DDBJ databases">
        <title>Chitinophaga horti sp. nov., isolated from garden soil.</title>
        <authorList>
            <person name="Lee D.S."/>
            <person name="Han D.M."/>
            <person name="Baek J.H."/>
            <person name="Choi D.G."/>
            <person name="Jeon J.H."/>
            <person name="Jeon C.O."/>
        </authorList>
    </citation>
    <scope>NUCLEOTIDE SEQUENCE [LARGE SCALE GENOMIC DNA]</scope>
    <source>
        <strain evidence="2">GPA1</strain>
    </source>
</reference>
<keyword evidence="2" id="KW-1185">Reference proteome</keyword>
<proteinExistence type="predicted"/>
<dbReference type="Proteomes" id="UP001485459">
    <property type="component" value="Chromosome"/>
</dbReference>